<evidence type="ECO:0008006" key="4">
    <source>
        <dbReference type="Google" id="ProtNLM"/>
    </source>
</evidence>
<dbReference type="Proteomes" id="UP000660729">
    <property type="component" value="Unassembled WGS sequence"/>
</dbReference>
<evidence type="ECO:0000256" key="1">
    <source>
        <dbReference type="SAM" id="MobiDB-lite"/>
    </source>
</evidence>
<dbReference type="EMBL" id="JABCIY010000027">
    <property type="protein sequence ID" value="KAF7196298.1"/>
    <property type="molecule type" value="Genomic_DNA"/>
</dbReference>
<name>A0A8H6RSW1_9PEZI</name>
<organism evidence="2 3">
    <name type="scientific">Pseudocercospora fuligena</name>
    <dbReference type="NCBI Taxonomy" id="685502"/>
    <lineage>
        <taxon>Eukaryota</taxon>
        <taxon>Fungi</taxon>
        <taxon>Dikarya</taxon>
        <taxon>Ascomycota</taxon>
        <taxon>Pezizomycotina</taxon>
        <taxon>Dothideomycetes</taxon>
        <taxon>Dothideomycetidae</taxon>
        <taxon>Mycosphaerellales</taxon>
        <taxon>Mycosphaerellaceae</taxon>
        <taxon>Pseudocercospora</taxon>
    </lineage>
</organism>
<accession>A0A8H6RSW1</accession>
<keyword evidence="3" id="KW-1185">Reference proteome</keyword>
<feature type="region of interest" description="Disordered" evidence="1">
    <location>
        <begin position="1"/>
        <end position="20"/>
    </location>
</feature>
<evidence type="ECO:0000313" key="2">
    <source>
        <dbReference type="EMBL" id="KAF7196298.1"/>
    </source>
</evidence>
<evidence type="ECO:0000313" key="3">
    <source>
        <dbReference type="Proteomes" id="UP000660729"/>
    </source>
</evidence>
<feature type="compositionally biased region" description="Polar residues" evidence="1">
    <location>
        <begin position="7"/>
        <end position="16"/>
    </location>
</feature>
<comment type="caution">
    <text evidence="2">The sequence shown here is derived from an EMBL/GenBank/DDBJ whole genome shotgun (WGS) entry which is preliminary data.</text>
</comment>
<gene>
    <name evidence="2" type="ORF">HII31_02365</name>
</gene>
<sequence length="326" mass="37065">MARTKQHVASASNPQFLDTGDSADGPFASRAVLLPSDSPACSQIGYVSEVVAALVCHLPTLDLARLRRVSRIWKYEIDRSPTCQEKLFQYPVAVGPKQMLLWTEDPASADAYHVFLKDIIIEEEDMDQYEISRVVATLHPIFDGPIARGDVIQCTNVDTEKLLALDDASWSLARASWHKMFLTRPATNSVLIDLEFVFDEGPFLHEPKVVFYDIELYRSEGVQLRTIVDGLLKGLNTNAPDYWSWLPEEYYSGKIELDDYIASYGFPRYKGARLRIPGFIHENHHLVRQAQRSGNGKTKERFVASDRILDHAMQDTDYLMHMLRVS</sequence>
<reference evidence="2" key="1">
    <citation type="submission" date="2020-04" db="EMBL/GenBank/DDBJ databases">
        <title>Draft genome resource of the tomato pathogen Pseudocercospora fuligena.</title>
        <authorList>
            <person name="Zaccaron A."/>
        </authorList>
    </citation>
    <scope>NUCLEOTIDE SEQUENCE</scope>
    <source>
        <strain evidence="2">PF001</strain>
    </source>
</reference>
<dbReference type="OrthoDB" id="3633573at2759"/>
<proteinExistence type="predicted"/>
<protein>
    <recommendedName>
        <fullName evidence="4">F-box domain-containing protein</fullName>
    </recommendedName>
</protein>
<dbReference type="AlphaFoldDB" id="A0A8H6RSW1"/>